<feature type="binding site" evidence="9">
    <location>
        <begin position="124"/>
        <end position="130"/>
    </location>
    <ligand>
        <name>ATP</name>
        <dbReference type="ChEBI" id="CHEBI:30616"/>
    </ligand>
</feature>
<dbReference type="OrthoDB" id="9806661at2"/>
<keyword evidence="2 9" id="KW-0808">Transferase</keyword>
<dbReference type="PRINTS" id="PR01020">
    <property type="entry name" value="LPSBIOSNTHSS"/>
</dbReference>
<dbReference type="PANTHER" id="PTHR21342:SF1">
    <property type="entry name" value="PHOSPHOPANTETHEINE ADENYLYLTRANSFERASE"/>
    <property type="match status" value="1"/>
</dbReference>
<dbReference type="InterPro" id="IPR014729">
    <property type="entry name" value="Rossmann-like_a/b/a_fold"/>
</dbReference>
<evidence type="ECO:0000256" key="2">
    <source>
        <dbReference type="ARBA" id="ARBA00022679"/>
    </source>
</evidence>
<keyword evidence="5 9" id="KW-0067">ATP-binding</keyword>
<feature type="binding site" evidence="9">
    <location>
        <position position="10"/>
    </location>
    <ligand>
        <name>substrate</name>
    </ligand>
</feature>
<feature type="binding site" evidence="9">
    <location>
        <begin position="10"/>
        <end position="11"/>
    </location>
    <ligand>
        <name>ATP</name>
        <dbReference type="ChEBI" id="CHEBI:30616"/>
    </ligand>
</feature>
<keyword evidence="12" id="KW-1185">Reference proteome</keyword>
<keyword evidence="4 9" id="KW-0547">Nucleotide-binding</keyword>
<dbReference type="STRING" id="1033810.HLPCO_002061"/>
<keyword evidence="7 9" id="KW-0173">Coenzyme A biosynthesis</keyword>
<dbReference type="GO" id="GO:0004595">
    <property type="term" value="F:pantetheine-phosphate adenylyltransferase activity"/>
    <property type="evidence" value="ECO:0007669"/>
    <property type="project" value="UniProtKB-UniRule"/>
</dbReference>
<organism evidence="11 12">
    <name type="scientific">Haloplasma contractile SSD-17B</name>
    <dbReference type="NCBI Taxonomy" id="1033810"/>
    <lineage>
        <taxon>Bacteria</taxon>
        <taxon>Bacillati</taxon>
        <taxon>Mycoplasmatota</taxon>
        <taxon>Mollicutes</taxon>
        <taxon>Haloplasmatales</taxon>
        <taxon>Haloplasmataceae</taxon>
        <taxon>Haloplasma</taxon>
    </lineage>
</organism>
<dbReference type="Pfam" id="PF01467">
    <property type="entry name" value="CTP_transf_like"/>
    <property type="match status" value="1"/>
</dbReference>
<feature type="binding site" evidence="9">
    <location>
        <position position="74"/>
    </location>
    <ligand>
        <name>substrate</name>
    </ligand>
</feature>
<evidence type="ECO:0000259" key="10">
    <source>
        <dbReference type="Pfam" id="PF01467"/>
    </source>
</evidence>
<name>U2DTL8_9MOLU</name>
<dbReference type="InterPro" id="IPR004821">
    <property type="entry name" value="Cyt_trans-like"/>
</dbReference>
<evidence type="ECO:0000313" key="12">
    <source>
        <dbReference type="Proteomes" id="UP000005707"/>
    </source>
</evidence>
<comment type="catalytic activity">
    <reaction evidence="8 9">
        <text>(R)-4'-phosphopantetheine + ATP + H(+) = 3'-dephospho-CoA + diphosphate</text>
        <dbReference type="Rhea" id="RHEA:19801"/>
        <dbReference type="ChEBI" id="CHEBI:15378"/>
        <dbReference type="ChEBI" id="CHEBI:30616"/>
        <dbReference type="ChEBI" id="CHEBI:33019"/>
        <dbReference type="ChEBI" id="CHEBI:57328"/>
        <dbReference type="ChEBI" id="CHEBI:61723"/>
        <dbReference type="EC" id="2.7.7.3"/>
    </reaction>
</comment>
<dbReference type="GO" id="GO:0005737">
    <property type="term" value="C:cytoplasm"/>
    <property type="evidence" value="ECO:0007669"/>
    <property type="project" value="UniProtKB-SubCell"/>
</dbReference>
<feature type="domain" description="Cytidyltransferase-like" evidence="10">
    <location>
        <begin position="6"/>
        <end position="134"/>
    </location>
</feature>
<keyword evidence="1 9" id="KW-0963">Cytoplasm</keyword>
<protein>
    <recommendedName>
        <fullName evidence="9">Phosphopantetheine adenylyltransferase</fullName>
        <ecNumber evidence="9">2.7.7.3</ecNumber>
    </recommendedName>
    <alternativeName>
        <fullName evidence="9">Dephospho-CoA pyrophosphorylase</fullName>
    </alternativeName>
    <alternativeName>
        <fullName evidence="9">Pantetheine-phosphate adenylyltransferase</fullName>
        <shortName evidence="9">PPAT</shortName>
    </alternativeName>
</protein>
<accession>U2DTL8</accession>
<dbReference type="InterPro" id="IPR001980">
    <property type="entry name" value="PPAT"/>
</dbReference>
<feature type="binding site" evidence="9">
    <location>
        <begin position="89"/>
        <end position="91"/>
    </location>
    <ligand>
        <name>ATP</name>
        <dbReference type="ChEBI" id="CHEBI:30616"/>
    </ligand>
</feature>
<comment type="cofactor">
    <cofactor evidence="9">
        <name>Mg(2+)</name>
        <dbReference type="ChEBI" id="CHEBI:18420"/>
    </cofactor>
</comment>
<dbReference type="GO" id="GO:0005524">
    <property type="term" value="F:ATP binding"/>
    <property type="evidence" value="ECO:0007669"/>
    <property type="project" value="UniProtKB-KW"/>
</dbReference>
<proteinExistence type="inferred from homology"/>
<reference evidence="11 12" key="2">
    <citation type="journal article" date="2013" name="PLoS ONE">
        <title>INDIGO - INtegrated Data Warehouse of MIcrobial GenOmes with Examples from the Red Sea Extremophiles.</title>
        <authorList>
            <person name="Alam I."/>
            <person name="Antunes A."/>
            <person name="Kamau A.A."/>
            <person name="Ba Alawi W."/>
            <person name="Kalkatawi M."/>
            <person name="Stingl U."/>
            <person name="Bajic V.B."/>
        </authorList>
    </citation>
    <scope>NUCLEOTIDE SEQUENCE [LARGE SCALE GENOMIC DNA]</scope>
    <source>
        <strain evidence="11 12">SSD-17B</strain>
    </source>
</reference>
<evidence type="ECO:0000256" key="9">
    <source>
        <dbReference type="HAMAP-Rule" id="MF_00151"/>
    </source>
</evidence>
<dbReference type="HAMAP" id="MF_00151">
    <property type="entry name" value="PPAT_bact"/>
    <property type="match status" value="1"/>
</dbReference>
<keyword evidence="3 9" id="KW-0548">Nucleotidyltransferase</keyword>
<dbReference type="Gene3D" id="3.40.50.620">
    <property type="entry name" value="HUPs"/>
    <property type="match status" value="1"/>
</dbReference>
<dbReference type="EC" id="2.7.7.3" evidence="9"/>
<evidence type="ECO:0000313" key="11">
    <source>
        <dbReference type="EMBL" id="ERJ11822.1"/>
    </source>
</evidence>
<evidence type="ECO:0000256" key="7">
    <source>
        <dbReference type="ARBA" id="ARBA00022993"/>
    </source>
</evidence>
<dbReference type="NCBIfam" id="TIGR00125">
    <property type="entry name" value="cyt_tran_rel"/>
    <property type="match status" value="1"/>
</dbReference>
<dbReference type="RefSeq" id="WP_008824556.1">
    <property type="nucleotide sequence ID" value="NZ_AFNU02000007.1"/>
</dbReference>
<dbReference type="InParanoid" id="U2DTL8"/>
<comment type="subcellular location">
    <subcellularLocation>
        <location evidence="9">Cytoplasm</location>
    </subcellularLocation>
</comment>
<evidence type="ECO:0000256" key="1">
    <source>
        <dbReference type="ARBA" id="ARBA00022490"/>
    </source>
</evidence>
<dbReference type="Proteomes" id="UP000005707">
    <property type="component" value="Unassembled WGS sequence"/>
</dbReference>
<evidence type="ECO:0000256" key="5">
    <source>
        <dbReference type="ARBA" id="ARBA00022840"/>
    </source>
</evidence>
<comment type="similarity">
    <text evidence="9">Belongs to the bacterial CoaD family.</text>
</comment>
<dbReference type="eggNOG" id="COG0669">
    <property type="taxonomic scope" value="Bacteria"/>
</dbReference>
<comment type="pathway">
    <text evidence="9">Cofactor biosynthesis; coenzyme A biosynthesis; CoA from (R)-pantothenate: step 4/5.</text>
</comment>
<evidence type="ECO:0000256" key="8">
    <source>
        <dbReference type="ARBA" id="ARBA00029346"/>
    </source>
</evidence>
<reference evidence="11 12" key="1">
    <citation type="journal article" date="2011" name="J. Bacteriol.">
        <title>Genome sequence of Haloplasma contractile, an unusual contractile bacterium from a deep-sea anoxic brine lake.</title>
        <authorList>
            <person name="Antunes A."/>
            <person name="Alam I."/>
            <person name="El Dorry H."/>
            <person name="Siam R."/>
            <person name="Robertson A."/>
            <person name="Bajic V.B."/>
            <person name="Stingl U."/>
        </authorList>
    </citation>
    <scope>NUCLEOTIDE SEQUENCE [LARGE SCALE GENOMIC DNA]</scope>
    <source>
        <strain evidence="11 12">SSD-17B</strain>
    </source>
</reference>
<evidence type="ECO:0000256" key="6">
    <source>
        <dbReference type="ARBA" id="ARBA00022842"/>
    </source>
</evidence>
<comment type="function">
    <text evidence="9">Reversibly transfers an adenylyl group from ATP to 4'-phosphopantetheine, yielding dephospho-CoA (dPCoA) and pyrophosphate.</text>
</comment>
<keyword evidence="6 9" id="KW-0460">Magnesium</keyword>
<dbReference type="UniPathway" id="UPA00241">
    <property type="reaction ID" value="UER00355"/>
</dbReference>
<evidence type="ECO:0000256" key="3">
    <source>
        <dbReference type="ARBA" id="ARBA00022695"/>
    </source>
</evidence>
<dbReference type="NCBIfam" id="TIGR01510">
    <property type="entry name" value="coaD_prev_kdtB"/>
    <property type="match status" value="1"/>
</dbReference>
<sequence length="161" mass="18434">MERIGVYPGSFDPVTNGHLDIIKRASKLFDKVYVVVSLNLKKDALFTHHERVDLLKQVTSEFENVEIEFHSGLIIDYVKSKHANAIVRGIRAISDFEHEFKLFSFNNDLASEIETVILLAKPTHLFLSSSDIKELAKFSGDISKYVPEYVYAQINKKYKIV</sequence>
<comment type="caution">
    <text evidence="11">The sequence shown here is derived from an EMBL/GenBank/DDBJ whole genome shotgun (WGS) entry which is preliminary data.</text>
</comment>
<dbReference type="AlphaFoldDB" id="U2DTL8"/>
<evidence type="ECO:0000256" key="4">
    <source>
        <dbReference type="ARBA" id="ARBA00022741"/>
    </source>
</evidence>
<comment type="subunit">
    <text evidence="9">Homohexamer.</text>
</comment>
<feature type="binding site" evidence="9">
    <location>
        <position position="99"/>
    </location>
    <ligand>
        <name>ATP</name>
        <dbReference type="ChEBI" id="CHEBI:30616"/>
    </ligand>
</feature>
<dbReference type="CDD" id="cd02163">
    <property type="entry name" value="PPAT"/>
    <property type="match status" value="1"/>
</dbReference>
<dbReference type="SUPFAM" id="SSF52374">
    <property type="entry name" value="Nucleotidylyl transferase"/>
    <property type="match status" value="1"/>
</dbReference>
<dbReference type="PANTHER" id="PTHR21342">
    <property type="entry name" value="PHOSPHOPANTETHEINE ADENYLYLTRANSFERASE"/>
    <property type="match status" value="1"/>
</dbReference>
<feature type="binding site" evidence="9">
    <location>
        <position position="42"/>
    </location>
    <ligand>
        <name>substrate</name>
    </ligand>
</feature>
<dbReference type="EMBL" id="AFNU02000007">
    <property type="protein sequence ID" value="ERJ11822.1"/>
    <property type="molecule type" value="Genomic_DNA"/>
</dbReference>
<dbReference type="GO" id="GO:0015937">
    <property type="term" value="P:coenzyme A biosynthetic process"/>
    <property type="evidence" value="ECO:0007669"/>
    <property type="project" value="UniProtKB-UniRule"/>
</dbReference>
<feature type="binding site" evidence="9">
    <location>
        <position position="18"/>
    </location>
    <ligand>
        <name>ATP</name>
        <dbReference type="ChEBI" id="CHEBI:30616"/>
    </ligand>
</feature>
<feature type="site" description="Transition state stabilizer" evidence="9">
    <location>
        <position position="18"/>
    </location>
</feature>
<gene>
    <name evidence="9" type="primary">coaD</name>
    <name evidence="11" type="ORF">HLPCO_002061</name>
</gene>
<feature type="binding site" evidence="9">
    <location>
        <position position="88"/>
    </location>
    <ligand>
        <name>substrate</name>
    </ligand>
</feature>